<dbReference type="Pfam" id="PF01425">
    <property type="entry name" value="Amidase"/>
    <property type="match status" value="1"/>
</dbReference>
<keyword evidence="5 7" id="KW-0648">Protein biosynthesis</keyword>
<reference evidence="9" key="2">
    <citation type="journal article" date="2020" name="mSystems">
        <title>Genome- and Community-Level Interaction Insights into Carbon Utilization and Element Cycling Functions of Hydrothermarchaeota in Hydrothermal Sediment.</title>
        <authorList>
            <person name="Zhou Z."/>
            <person name="Liu Y."/>
            <person name="Xu W."/>
            <person name="Pan J."/>
            <person name="Luo Z.H."/>
            <person name="Li M."/>
        </authorList>
    </citation>
    <scope>NUCLEOTIDE SEQUENCE [LARGE SCALE GENOMIC DNA]</scope>
    <source>
        <strain evidence="9">SpSt-1261</strain>
    </source>
</reference>
<feature type="active site" description="Charge relay system" evidence="7">
    <location>
        <position position="145"/>
    </location>
</feature>
<sequence length="480" mass="53167">MTFTKKETKVIEQVQMIKEGTLDPEKPFEDAVEQAIKNDPKYNIFITLTSNEDKSIFKKGKLSGIPIAVKDNISTKGIRTTCASKILEDYVPGYSATVVERIEAEGGIIFGKTNMDEFAMGALGTTSAFGPTLNNLNIELSPGGSSSGSAVAVSSGTVKLALGSDTGGSIRLPAAWTGIYGFKPTYGFVSRYGLISYADSMDQIGPLATNISDLILLFSIISGSDERDPTSQFPGINKEKMLKLAYSEADVDILKKLKLIVIKNLIEHPQADEGLINEFWKDLKMLESYGASIELIDEPLILKIPQIYYIIAFSEASSNLARFDGLRYGKRISNVEKNDYDSFYMENRTLFGWEVKRRILLGTFILSKGYYETYYVKALKARTYLRKRIDRILNEETKFIVTPGSLIRPLPLKYDARDLSKLNAVDAPLMLANLIGSPAIVIPTGFSQSSPKSLQLIGRVWSDYTLLSIAKAIELVMKHE</sequence>
<dbReference type="SUPFAM" id="SSF75304">
    <property type="entry name" value="Amidase signature (AS) enzymes"/>
    <property type="match status" value="1"/>
</dbReference>
<keyword evidence="11" id="KW-0808">Transferase</keyword>
<keyword evidence="2 7" id="KW-0436">Ligase</keyword>
<evidence type="ECO:0000256" key="7">
    <source>
        <dbReference type="HAMAP-Rule" id="MF_00120"/>
    </source>
</evidence>
<dbReference type="GO" id="GO:0030956">
    <property type="term" value="C:glutamyl-tRNA(Gln) amidotransferase complex"/>
    <property type="evidence" value="ECO:0007669"/>
    <property type="project" value="InterPro"/>
</dbReference>
<dbReference type="PROSITE" id="PS00571">
    <property type="entry name" value="AMIDASES"/>
    <property type="match status" value="1"/>
</dbReference>
<evidence type="ECO:0000313" key="10">
    <source>
        <dbReference type="EMBL" id="MBE9390570.1"/>
    </source>
</evidence>
<proteinExistence type="inferred from homology"/>
<dbReference type="GO" id="GO:0005524">
    <property type="term" value="F:ATP binding"/>
    <property type="evidence" value="ECO:0007669"/>
    <property type="project" value="UniProtKB-KW"/>
</dbReference>
<dbReference type="InterPro" id="IPR036928">
    <property type="entry name" value="AS_sf"/>
</dbReference>
<dbReference type="OMA" id="QPASYCG"/>
<accession>A0A2J6N7Z0</accession>
<dbReference type="GeneID" id="12450304"/>
<comment type="similarity">
    <text evidence="1 7">Belongs to the amidase family. GatA subfamily.</text>
</comment>
<dbReference type="InterPro" id="IPR004412">
    <property type="entry name" value="GatA"/>
</dbReference>
<feature type="active site" description="Charge relay system" evidence="7">
    <location>
        <position position="70"/>
    </location>
</feature>
<feature type="active site" description="Acyl-ester intermediate" evidence="7">
    <location>
        <position position="169"/>
    </location>
</feature>
<dbReference type="HAMAP" id="MF_00120">
    <property type="entry name" value="GatA"/>
    <property type="match status" value="1"/>
</dbReference>
<dbReference type="Proteomes" id="UP000886076">
    <property type="component" value="Unassembled WGS sequence"/>
</dbReference>
<dbReference type="EMBL" id="DSFH01000039">
    <property type="protein sequence ID" value="HEW63916.1"/>
    <property type="molecule type" value="Genomic_DNA"/>
</dbReference>
<reference evidence="10" key="3">
    <citation type="submission" date="2020-10" db="EMBL/GenBank/DDBJ databases">
        <title>Fervidococcus fontis strain 3639Fd - the first crenarchaeon capable of growth on lipids.</title>
        <authorList>
            <person name="Kochetkova T.V."/>
            <person name="Elcheninov A.G."/>
            <person name="Toschakov S.V."/>
            <person name="Kublanov I.V."/>
        </authorList>
    </citation>
    <scope>NUCLEOTIDE SEQUENCE</scope>
    <source>
        <strain evidence="10">3639Fd</strain>
    </source>
</reference>
<dbReference type="EC" id="6.3.5.7" evidence="7"/>
<protein>
    <recommendedName>
        <fullName evidence="7">Glutamyl-tRNA(Gln) amidotransferase subunit A</fullName>
        <shortName evidence="7">Glu-ADT subunit A</shortName>
        <ecNumber evidence="7">6.3.5.7</ecNumber>
    </recommendedName>
</protein>
<dbReference type="EMBL" id="PNIM01000004">
    <property type="protein sequence ID" value="PMB75936.1"/>
    <property type="molecule type" value="Genomic_DNA"/>
</dbReference>
<evidence type="ECO:0000256" key="2">
    <source>
        <dbReference type="ARBA" id="ARBA00022598"/>
    </source>
</evidence>
<dbReference type="AlphaFoldDB" id="A0A2J6N7Z0"/>
<comment type="catalytic activity">
    <reaction evidence="6 7">
        <text>L-glutamyl-tRNA(Gln) + L-glutamine + ATP + H2O = L-glutaminyl-tRNA(Gln) + L-glutamate + ADP + phosphate + H(+)</text>
        <dbReference type="Rhea" id="RHEA:17521"/>
        <dbReference type="Rhea" id="RHEA-COMP:9681"/>
        <dbReference type="Rhea" id="RHEA-COMP:9684"/>
        <dbReference type="ChEBI" id="CHEBI:15377"/>
        <dbReference type="ChEBI" id="CHEBI:15378"/>
        <dbReference type="ChEBI" id="CHEBI:29985"/>
        <dbReference type="ChEBI" id="CHEBI:30616"/>
        <dbReference type="ChEBI" id="CHEBI:43474"/>
        <dbReference type="ChEBI" id="CHEBI:58359"/>
        <dbReference type="ChEBI" id="CHEBI:78520"/>
        <dbReference type="ChEBI" id="CHEBI:78521"/>
        <dbReference type="ChEBI" id="CHEBI:456216"/>
        <dbReference type="EC" id="6.3.5.7"/>
    </reaction>
</comment>
<dbReference type="InterPro" id="IPR023631">
    <property type="entry name" value="Amidase_dom"/>
</dbReference>
<reference evidence="11 12" key="1">
    <citation type="submission" date="2018-01" db="EMBL/GenBank/DDBJ databases">
        <title>Metagenomic assembled genomes from two thermal pools in the Uzon Caldera, Kamchatka, Russia.</title>
        <authorList>
            <person name="Wilkins L."/>
            <person name="Ettinger C."/>
        </authorList>
    </citation>
    <scope>NUCLEOTIDE SEQUENCE [LARGE SCALE GENOMIC DNA]</scope>
    <source>
        <strain evidence="11">ZAV-06</strain>
    </source>
</reference>
<dbReference type="GO" id="GO:0016740">
    <property type="term" value="F:transferase activity"/>
    <property type="evidence" value="ECO:0007669"/>
    <property type="project" value="UniProtKB-KW"/>
</dbReference>
<dbReference type="GO" id="GO:0050567">
    <property type="term" value="F:glutaminyl-tRNA synthase (glutamine-hydrolyzing) activity"/>
    <property type="evidence" value="ECO:0007669"/>
    <property type="project" value="UniProtKB-UniRule"/>
</dbReference>
<dbReference type="PANTHER" id="PTHR11895:SF7">
    <property type="entry name" value="GLUTAMYL-TRNA(GLN) AMIDOTRANSFERASE SUBUNIT A, MITOCHONDRIAL"/>
    <property type="match status" value="1"/>
</dbReference>
<evidence type="ECO:0000256" key="5">
    <source>
        <dbReference type="ARBA" id="ARBA00022917"/>
    </source>
</evidence>
<comment type="subunit">
    <text evidence="7">Heterotrimer of A, B and C subunits.</text>
</comment>
<evidence type="ECO:0000313" key="9">
    <source>
        <dbReference type="EMBL" id="HEW63916.1"/>
    </source>
</evidence>
<keyword evidence="3 7" id="KW-0547">Nucleotide-binding</keyword>
<evidence type="ECO:0000313" key="12">
    <source>
        <dbReference type="Proteomes" id="UP000237153"/>
    </source>
</evidence>
<keyword evidence="4 7" id="KW-0067">ATP-binding</keyword>
<dbReference type="GO" id="GO:0006412">
    <property type="term" value="P:translation"/>
    <property type="evidence" value="ECO:0007669"/>
    <property type="project" value="UniProtKB-UniRule"/>
</dbReference>
<feature type="domain" description="Amidase" evidence="8">
    <location>
        <begin position="54"/>
        <end position="467"/>
    </location>
</feature>
<organism evidence="11 12">
    <name type="scientific">Fervidicoccus fontis</name>
    <dbReference type="NCBI Taxonomy" id="683846"/>
    <lineage>
        <taxon>Archaea</taxon>
        <taxon>Thermoproteota</taxon>
        <taxon>Thermoprotei</taxon>
        <taxon>Fervidicoccales</taxon>
        <taxon>Fervidicoccaceae</taxon>
        <taxon>Fervidicoccus</taxon>
    </lineage>
</organism>
<evidence type="ECO:0000313" key="11">
    <source>
        <dbReference type="EMBL" id="PMB75936.1"/>
    </source>
</evidence>
<comment type="function">
    <text evidence="7">Allows the formation of correctly charged Gln-tRNA(Gln) through the transamidation of misacylated Glu-tRNA(Gln) in organisms which lack glutaminyl-tRNA synthetase. The reaction takes place in the presence of glutamine and ATP through an activated gamma-phospho-Glu-tRNA(Gln).</text>
</comment>
<gene>
    <name evidence="7 9" type="primary">gatA</name>
    <name evidence="11" type="ORF">C0188_01205</name>
    <name evidence="9" type="ORF">ENO39_02510</name>
    <name evidence="10" type="ORF">IOK49_00505</name>
</gene>
<dbReference type="InterPro" id="IPR020556">
    <property type="entry name" value="Amidase_CS"/>
</dbReference>
<evidence type="ECO:0000256" key="3">
    <source>
        <dbReference type="ARBA" id="ARBA00022741"/>
    </source>
</evidence>
<dbReference type="Gene3D" id="3.90.1300.10">
    <property type="entry name" value="Amidase signature (AS) domain"/>
    <property type="match status" value="1"/>
</dbReference>
<dbReference type="EMBL" id="JADEZV010000001">
    <property type="protein sequence ID" value="MBE9390570.1"/>
    <property type="molecule type" value="Genomic_DNA"/>
</dbReference>
<dbReference type="PANTHER" id="PTHR11895">
    <property type="entry name" value="TRANSAMIDASE"/>
    <property type="match status" value="1"/>
</dbReference>
<name>A0A2J6N7Z0_9CREN</name>
<dbReference type="InterPro" id="IPR000120">
    <property type="entry name" value="Amidase"/>
</dbReference>
<dbReference type="RefSeq" id="WP_014558339.1">
    <property type="nucleotide sequence ID" value="NZ_DSFH01000039.1"/>
</dbReference>
<evidence type="ECO:0000256" key="1">
    <source>
        <dbReference type="ARBA" id="ARBA00008069"/>
    </source>
</evidence>
<evidence type="ECO:0000256" key="4">
    <source>
        <dbReference type="ARBA" id="ARBA00022840"/>
    </source>
</evidence>
<evidence type="ECO:0000256" key="6">
    <source>
        <dbReference type="ARBA" id="ARBA00047407"/>
    </source>
</evidence>
<dbReference type="Proteomes" id="UP000237153">
    <property type="component" value="Unassembled WGS sequence"/>
</dbReference>
<evidence type="ECO:0000259" key="8">
    <source>
        <dbReference type="Pfam" id="PF01425"/>
    </source>
</evidence>
<dbReference type="Proteomes" id="UP000652307">
    <property type="component" value="Unassembled WGS sequence"/>
</dbReference>
<comment type="caution">
    <text evidence="11">The sequence shown here is derived from an EMBL/GenBank/DDBJ whole genome shotgun (WGS) entry which is preliminary data.</text>
</comment>